<evidence type="ECO:0000256" key="1">
    <source>
        <dbReference type="ARBA" id="ARBA00008791"/>
    </source>
</evidence>
<comment type="similarity">
    <text evidence="1">Belongs to the universal stress protein A family.</text>
</comment>
<proteinExistence type="inferred from homology"/>
<organism evidence="3 4">
    <name type="scientific">Arthrobacter agilis</name>
    <dbReference type="NCBI Taxonomy" id="37921"/>
    <lineage>
        <taxon>Bacteria</taxon>
        <taxon>Bacillati</taxon>
        <taxon>Actinomycetota</taxon>
        <taxon>Actinomycetes</taxon>
        <taxon>Micrococcales</taxon>
        <taxon>Micrococcaceae</taxon>
        <taxon>Arthrobacter</taxon>
    </lineage>
</organism>
<accession>A0A2L0UF40</accession>
<dbReference type="EMBL" id="CP024915">
    <property type="protein sequence ID" value="AUZ87874.1"/>
    <property type="molecule type" value="Genomic_DNA"/>
</dbReference>
<dbReference type="PANTHER" id="PTHR46268">
    <property type="entry name" value="STRESS RESPONSE PROTEIN NHAX"/>
    <property type="match status" value="1"/>
</dbReference>
<dbReference type="SUPFAM" id="SSF52402">
    <property type="entry name" value="Adenine nucleotide alpha hydrolases-like"/>
    <property type="match status" value="2"/>
</dbReference>
<dbReference type="Gene3D" id="3.40.50.620">
    <property type="entry name" value="HUPs"/>
    <property type="match status" value="2"/>
</dbReference>
<feature type="domain" description="UspA" evidence="2">
    <location>
        <begin position="4"/>
        <end position="137"/>
    </location>
</feature>
<reference evidence="3 4" key="1">
    <citation type="submission" date="2017-11" db="EMBL/GenBank/DDBJ databases">
        <title>Draft genome of Arthrobacter agilis strain UMCV2, a plant growth-promoting rhizobacterium and biocontrol capacity of phytopathogenic fungi.</title>
        <authorList>
            <person name="Martinez-Camara R."/>
            <person name="Santoyo G."/>
            <person name="Moreno-Hagelsieb G."/>
            <person name="Valencia-Cantero E."/>
        </authorList>
    </citation>
    <scope>NUCLEOTIDE SEQUENCE [LARGE SCALE GENOMIC DNA]</scope>
    <source>
        <strain evidence="3 4">UMCV2</strain>
    </source>
</reference>
<dbReference type="RefSeq" id="WP_208739103.1">
    <property type="nucleotide sequence ID" value="NZ_CP024915.1"/>
</dbReference>
<gene>
    <name evidence="3" type="ORF">CVO76_09705</name>
</gene>
<dbReference type="PANTHER" id="PTHR46268:SF27">
    <property type="entry name" value="UNIVERSAL STRESS PROTEIN RV2623"/>
    <property type="match status" value="1"/>
</dbReference>
<evidence type="ECO:0000313" key="3">
    <source>
        <dbReference type="EMBL" id="AUZ87874.1"/>
    </source>
</evidence>
<protein>
    <submittedName>
        <fullName evidence="3">Universal stress protein UspA</fullName>
    </submittedName>
</protein>
<sequence length="297" mass="31296">MRYIVGYTADERGHDAVCLAVALARRQDASLDLVLVTPEHSLYAGTYPPDKGFDTLLSEQMREWMDQGLALVPDDVAARGVVVRAESNAEGLIQAAEDTEASLIVIGASSRGLANRFNVGNVARSLLHASPVPVALAPKSYRRTEPVTRLTCAVGRRAGADDVISVAVSSAQRRGLPLRLVSLVALDGGRTDPDGAEDEANRRLAEAASSLAAGGRVSVETARGSSIEEAIDTMAWDEGEVLLVGSSRLAQHMRIFLGSTANKILRTLTIPMVVVPRTYATPGTTSGPGALPTEADA</sequence>
<feature type="domain" description="UspA" evidence="2">
    <location>
        <begin position="149"/>
        <end position="276"/>
    </location>
</feature>
<dbReference type="Pfam" id="PF00582">
    <property type="entry name" value="Usp"/>
    <property type="match status" value="2"/>
</dbReference>
<evidence type="ECO:0000313" key="4">
    <source>
        <dbReference type="Proteomes" id="UP000239187"/>
    </source>
</evidence>
<dbReference type="AlphaFoldDB" id="A0A2L0UF40"/>
<evidence type="ECO:0000259" key="2">
    <source>
        <dbReference type="Pfam" id="PF00582"/>
    </source>
</evidence>
<dbReference type="InterPro" id="IPR014729">
    <property type="entry name" value="Rossmann-like_a/b/a_fold"/>
</dbReference>
<dbReference type="CDD" id="cd00293">
    <property type="entry name" value="USP-like"/>
    <property type="match status" value="1"/>
</dbReference>
<dbReference type="Proteomes" id="UP000239187">
    <property type="component" value="Chromosome"/>
</dbReference>
<name>A0A2L0UF40_9MICC</name>
<dbReference type="InterPro" id="IPR006016">
    <property type="entry name" value="UspA"/>
</dbReference>